<evidence type="ECO:0000256" key="5">
    <source>
        <dbReference type="ARBA" id="ARBA00022801"/>
    </source>
</evidence>
<comment type="similarity">
    <text evidence="2 10">Belongs to the glycosyl hydrolase 29 family.</text>
</comment>
<dbReference type="GO" id="GO:0005764">
    <property type="term" value="C:lysosome"/>
    <property type="evidence" value="ECO:0007669"/>
    <property type="project" value="TreeGrafter"/>
</dbReference>
<dbReference type="Pfam" id="PF16757">
    <property type="entry name" value="Fucosidase_C"/>
    <property type="match status" value="1"/>
</dbReference>
<keyword evidence="4 10" id="KW-0732">Signal</keyword>
<keyword evidence="7 10" id="KW-0326">Glycosidase</keyword>
<dbReference type="Gene3D" id="3.20.20.80">
    <property type="entry name" value="Glycosidases"/>
    <property type="match status" value="1"/>
</dbReference>
<feature type="chain" id="PRO_5041785446" description="Putative alpha-L-fucosidase" evidence="10">
    <location>
        <begin position="17"/>
        <end position="453"/>
    </location>
</feature>
<dbReference type="InterPro" id="IPR000933">
    <property type="entry name" value="Glyco_hydro_29"/>
</dbReference>
<dbReference type="GO" id="GO:0006004">
    <property type="term" value="P:fucose metabolic process"/>
    <property type="evidence" value="ECO:0007669"/>
    <property type="project" value="InterPro"/>
</dbReference>
<evidence type="ECO:0000259" key="12">
    <source>
        <dbReference type="Pfam" id="PF16757"/>
    </source>
</evidence>
<accession>A0AAE1UPT6</accession>
<evidence type="ECO:0000313" key="14">
    <source>
        <dbReference type="Proteomes" id="UP001292094"/>
    </source>
</evidence>
<dbReference type="FunFam" id="3.20.20.80:FF:000027">
    <property type="entry name" value="Alpha-L-fucosidase"/>
    <property type="match status" value="1"/>
</dbReference>
<evidence type="ECO:0000256" key="4">
    <source>
        <dbReference type="ARBA" id="ARBA00022729"/>
    </source>
</evidence>
<comment type="function">
    <text evidence="1">Alpha-L-fucosidase is responsible for hydrolyzing the alpha-1,6-linked fucose joined to the reducing-end N-acetylglucosamine of the carbohydrate moieties of glycoproteins.</text>
</comment>
<dbReference type="InterPro" id="IPR057739">
    <property type="entry name" value="Glyco_hydro_29_N"/>
</dbReference>
<evidence type="ECO:0000256" key="1">
    <source>
        <dbReference type="ARBA" id="ARBA00004071"/>
    </source>
</evidence>
<reference evidence="13" key="1">
    <citation type="submission" date="2023-11" db="EMBL/GenBank/DDBJ databases">
        <title>Genome assemblies of two species of porcelain crab, Petrolisthes cinctipes and Petrolisthes manimaculis (Anomura: Porcellanidae).</title>
        <authorList>
            <person name="Angst P."/>
        </authorList>
    </citation>
    <scope>NUCLEOTIDE SEQUENCE</scope>
    <source>
        <strain evidence="13">PB745_02</strain>
        <tissue evidence="13">Gill</tissue>
    </source>
</reference>
<evidence type="ECO:0000256" key="7">
    <source>
        <dbReference type="ARBA" id="ARBA00023295"/>
    </source>
</evidence>
<evidence type="ECO:0000313" key="13">
    <source>
        <dbReference type="EMBL" id="KAK4326420.1"/>
    </source>
</evidence>
<comment type="caution">
    <text evidence="13">The sequence shown here is derived from an EMBL/GenBank/DDBJ whole genome shotgun (WGS) entry which is preliminary data.</text>
</comment>
<sequence>MLKLSFLLCLLGVCVSQYLPDWDSLDSRPLPAWYDEAKVGIFMHWGVYSVPSIGSKGTEWFWKHWDDQVEDYVEFMEQNYPPDFTYQEFAPQFTAELYDPVQWAKVMNASGARYFVLTTKHHDGYSLWPSHHSWGWNSMDVGPKRDLVGELVTAVRNTTPHIHVGLYYSQFEWFNPLYLSDASHLFTTNEYVRTKSLPQMYELVNTYQPDIVWSDGEWDAPTWYWNSTEFIAWLFNESPVKDTVVVNDRWGILTKCRHGSFYTCQDRYNPGVLQEHKWENAMTIDKITWGYHRTTTLDGYYDPHYIISSLVTTVSCGGNLLLNIGPTHDGRIPPILEERVRQMGQWLEINGDAIYDSKPWNYQNDSVTPDVWYTERGGLVYASVLQWPEEEQQVTLGSVTPTVDTTVTMLGYQGLLQFQQLESGISVTFPSLSKVSSEWAWVLVLAGVTPTQR</sequence>
<dbReference type="Proteomes" id="UP001292094">
    <property type="component" value="Unassembled WGS sequence"/>
</dbReference>
<dbReference type="InterPro" id="IPR017853">
    <property type="entry name" value="GH"/>
</dbReference>
<dbReference type="EMBL" id="JAWZYT010000219">
    <property type="protein sequence ID" value="KAK4326420.1"/>
    <property type="molecule type" value="Genomic_DNA"/>
</dbReference>
<dbReference type="GO" id="GO:0004560">
    <property type="term" value="F:alpha-L-fucosidase activity"/>
    <property type="evidence" value="ECO:0007669"/>
    <property type="project" value="UniProtKB-EC"/>
</dbReference>
<dbReference type="InterPro" id="IPR031919">
    <property type="entry name" value="Fucosidase_C"/>
</dbReference>
<dbReference type="PANTHER" id="PTHR10030:SF37">
    <property type="entry name" value="ALPHA-L-FUCOSIDASE-RELATED"/>
    <property type="match status" value="1"/>
</dbReference>
<dbReference type="InterPro" id="IPR013780">
    <property type="entry name" value="Glyco_hydro_b"/>
</dbReference>
<name>A0AAE1UPT6_9EUCA</name>
<dbReference type="InterPro" id="IPR016286">
    <property type="entry name" value="FUC_metazoa-typ"/>
</dbReference>
<protein>
    <recommendedName>
        <fullName evidence="8">Putative alpha-L-fucosidase</fullName>
        <ecNumber evidence="3">3.2.1.51</ecNumber>
    </recommendedName>
    <alternativeName>
        <fullName evidence="9">Alpha-L-fucoside fucohydrolase</fullName>
    </alternativeName>
</protein>
<organism evidence="13 14">
    <name type="scientific">Petrolisthes manimaculis</name>
    <dbReference type="NCBI Taxonomy" id="1843537"/>
    <lineage>
        <taxon>Eukaryota</taxon>
        <taxon>Metazoa</taxon>
        <taxon>Ecdysozoa</taxon>
        <taxon>Arthropoda</taxon>
        <taxon>Crustacea</taxon>
        <taxon>Multicrustacea</taxon>
        <taxon>Malacostraca</taxon>
        <taxon>Eumalacostraca</taxon>
        <taxon>Eucarida</taxon>
        <taxon>Decapoda</taxon>
        <taxon>Pleocyemata</taxon>
        <taxon>Anomura</taxon>
        <taxon>Galatheoidea</taxon>
        <taxon>Porcellanidae</taxon>
        <taxon>Petrolisthes</taxon>
    </lineage>
</organism>
<evidence type="ECO:0000256" key="10">
    <source>
        <dbReference type="PIRNR" id="PIRNR001092"/>
    </source>
</evidence>
<feature type="domain" description="Alpha-L-fucosidase C-terminal" evidence="12">
    <location>
        <begin position="363"/>
        <end position="445"/>
    </location>
</feature>
<gene>
    <name evidence="13" type="ORF">Pmani_003073</name>
</gene>
<evidence type="ECO:0000259" key="11">
    <source>
        <dbReference type="Pfam" id="PF01120"/>
    </source>
</evidence>
<dbReference type="EC" id="3.2.1.51" evidence="3"/>
<dbReference type="PANTHER" id="PTHR10030">
    <property type="entry name" value="ALPHA-L-FUCOSIDASE"/>
    <property type="match status" value="1"/>
</dbReference>
<dbReference type="PIRSF" id="PIRSF001092">
    <property type="entry name" value="Alpha-L-fucosidase"/>
    <property type="match status" value="1"/>
</dbReference>
<dbReference type="Pfam" id="PF01120">
    <property type="entry name" value="Alpha_L_fucos"/>
    <property type="match status" value="1"/>
</dbReference>
<evidence type="ECO:0000256" key="3">
    <source>
        <dbReference type="ARBA" id="ARBA00012662"/>
    </source>
</evidence>
<evidence type="ECO:0000256" key="6">
    <source>
        <dbReference type="ARBA" id="ARBA00023180"/>
    </source>
</evidence>
<feature type="signal peptide" evidence="10">
    <location>
        <begin position="1"/>
        <end position="16"/>
    </location>
</feature>
<evidence type="ECO:0000256" key="8">
    <source>
        <dbReference type="ARBA" id="ARBA00074133"/>
    </source>
</evidence>
<dbReference type="AlphaFoldDB" id="A0AAE1UPT6"/>
<dbReference type="SUPFAM" id="SSF51445">
    <property type="entry name" value="(Trans)glycosidases"/>
    <property type="match status" value="1"/>
</dbReference>
<keyword evidence="6" id="KW-0325">Glycoprotein</keyword>
<dbReference type="GO" id="GO:0016139">
    <property type="term" value="P:glycoside catabolic process"/>
    <property type="evidence" value="ECO:0007669"/>
    <property type="project" value="TreeGrafter"/>
</dbReference>
<dbReference type="Gene3D" id="2.60.40.1180">
    <property type="entry name" value="Golgi alpha-mannosidase II"/>
    <property type="match status" value="1"/>
</dbReference>
<keyword evidence="14" id="KW-1185">Reference proteome</keyword>
<dbReference type="SMART" id="SM00812">
    <property type="entry name" value="Alpha_L_fucos"/>
    <property type="match status" value="1"/>
</dbReference>
<feature type="domain" description="Glycoside hydrolase family 29 N-terminal" evidence="11">
    <location>
        <begin position="16"/>
        <end position="352"/>
    </location>
</feature>
<dbReference type="PRINTS" id="PR00741">
    <property type="entry name" value="GLHYDRLASE29"/>
</dbReference>
<proteinExistence type="inferred from homology"/>
<keyword evidence="5 10" id="KW-0378">Hydrolase</keyword>
<evidence type="ECO:0000256" key="9">
    <source>
        <dbReference type="ARBA" id="ARBA00081661"/>
    </source>
</evidence>
<evidence type="ECO:0000256" key="2">
    <source>
        <dbReference type="ARBA" id="ARBA00007951"/>
    </source>
</evidence>